<sequence length="841" mass="95200">MKSFRMPTSVLPGNSSDESISGHYEQCLTLFRKLLAALNDKTKGYGRLRTWGEETRAALPKDSRGSLDDTLRGEASLKETSCRILARLNQQLTIATRVVENSYEALNDPHNTQIDGLENEEDAESSSEDDEDSEEESQFSKVPTLSAILMRLDENINSLYQVSLLISRPGFRRQYLHSTGEHPYDSRIAHYAEFDLRYIKEKFQDWNQQRQGMPWAMEPTTTCEVLEERTVAADDVHDNTKILARRFAKANTKRREQILYWSIRPDASHLNGKITDLPSPSPAVVLPLTVSVDEPSTNEEANIPIRQLDTESEGPKSTMTRKTFSTVVASDFFGAQTVTGPTRTIYAESTVGNKRSNRVPDLPRDAKKAPTFECPYCHTILESDKMQDRREWKRHVFRDLRPYLCTFVNCQNPDKQYLSRRDWIYHEKQMHRRRWVCEEHDASFSTEALFIIHVNDLHSTIVTEQQQLVLLQMSERQVDEMEIVACPLCPDERRLMILENHLADHLESMALFVLPSYVDDDDPNTSSRGMGGGESSRMWESVESTFRLPRYCQNCNIKTGSSDSNVCEKCGRLLTDTAPAQSLTRSISEGESAKYQEQHDISTEETRNKLEKDVVNIHRVQLDFKPTMQDEMKLQVDQLVFLLHEYDDGWALCRRMDGSQQGVVPRTCLSKQPVKPRNGPSEGAVAPPGESSRSIPSTKNDDNPTFDENHEDLRDRRAASRSPSLSDDHWAAETAAALMAAQLGQTSSQISGNENDGNSTSGEKREDKRVSNDRWDKIRKNAAERAARLSATKSGQSSSQIPGTEDDGDTSGEETIESRVARIKARVAELTGNMEGTERSK</sequence>
<dbReference type="InterPro" id="IPR001452">
    <property type="entry name" value="SH3_domain"/>
</dbReference>
<feature type="compositionally biased region" description="Basic and acidic residues" evidence="3">
    <location>
        <begin position="762"/>
        <end position="787"/>
    </location>
</feature>
<dbReference type="Pfam" id="PF26082">
    <property type="entry name" value="zf-C2H2_AcuF"/>
    <property type="match status" value="1"/>
</dbReference>
<reference evidence="5 6" key="1">
    <citation type="submission" date="2016-07" db="EMBL/GenBank/DDBJ databases">
        <title>Pervasive Adenine N6-methylation of Active Genes in Fungi.</title>
        <authorList>
            <consortium name="DOE Joint Genome Institute"/>
            <person name="Mondo S.J."/>
            <person name="Dannebaum R.O."/>
            <person name="Kuo R.C."/>
            <person name="Labutti K."/>
            <person name="Haridas S."/>
            <person name="Kuo A."/>
            <person name="Salamov A."/>
            <person name="Ahrendt S.R."/>
            <person name="Lipzen A."/>
            <person name="Sullivan W."/>
            <person name="Andreopoulos W.B."/>
            <person name="Clum A."/>
            <person name="Lindquist E."/>
            <person name="Daum C."/>
            <person name="Ramamoorthy G.K."/>
            <person name="Gryganskyi A."/>
            <person name="Culley D."/>
            <person name="Magnuson J.K."/>
            <person name="James T.Y."/>
            <person name="O'Malley M.A."/>
            <person name="Stajich J.E."/>
            <person name="Spatafora J.W."/>
            <person name="Visel A."/>
            <person name="Grigoriev I.V."/>
        </authorList>
    </citation>
    <scope>NUCLEOTIDE SEQUENCE [LARGE SCALE GENOMIC DNA]</scope>
    <source>
        <strain evidence="5 6">CBS 115471</strain>
    </source>
</reference>
<dbReference type="SMART" id="SM00326">
    <property type="entry name" value="SH3"/>
    <property type="match status" value="1"/>
</dbReference>
<dbReference type="STRING" id="1231657.A0A1Y1ZDA5"/>
<evidence type="ECO:0000259" key="4">
    <source>
        <dbReference type="PROSITE" id="PS50002"/>
    </source>
</evidence>
<evidence type="ECO:0000256" key="2">
    <source>
        <dbReference type="PROSITE-ProRule" id="PRU00192"/>
    </source>
</evidence>
<feature type="compositionally biased region" description="Polar residues" evidence="3">
    <location>
        <begin position="791"/>
        <end position="802"/>
    </location>
</feature>
<accession>A0A1Y1ZDA5</accession>
<protein>
    <recommendedName>
        <fullName evidence="4">SH3 domain-containing protein</fullName>
    </recommendedName>
</protein>
<feature type="compositionally biased region" description="Basic and acidic residues" evidence="3">
    <location>
        <begin position="699"/>
        <end position="718"/>
    </location>
</feature>
<evidence type="ECO:0000313" key="6">
    <source>
        <dbReference type="Proteomes" id="UP000193144"/>
    </source>
</evidence>
<feature type="compositionally biased region" description="Basic and acidic residues" evidence="3">
    <location>
        <begin position="591"/>
        <end position="606"/>
    </location>
</feature>
<feature type="region of interest" description="Disordered" evidence="3">
    <location>
        <begin position="745"/>
        <end position="818"/>
    </location>
</feature>
<dbReference type="SUPFAM" id="SSF50044">
    <property type="entry name" value="SH3-domain"/>
    <property type="match status" value="1"/>
</dbReference>
<feature type="compositionally biased region" description="Acidic residues" evidence="3">
    <location>
        <begin position="804"/>
        <end position="815"/>
    </location>
</feature>
<dbReference type="Gene3D" id="2.30.30.40">
    <property type="entry name" value="SH3 Domains"/>
    <property type="match status" value="1"/>
</dbReference>
<dbReference type="PANTHER" id="PTHR35391">
    <property type="entry name" value="C2H2-TYPE DOMAIN-CONTAINING PROTEIN-RELATED"/>
    <property type="match status" value="1"/>
</dbReference>
<gene>
    <name evidence="5" type="ORF">BCR34DRAFT_590047</name>
</gene>
<comment type="caution">
    <text evidence="5">The sequence shown here is derived from an EMBL/GenBank/DDBJ whole genome shotgun (WGS) entry which is preliminary data.</text>
</comment>
<evidence type="ECO:0000313" key="5">
    <source>
        <dbReference type="EMBL" id="ORY08199.1"/>
    </source>
</evidence>
<dbReference type="OrthoDB" id="3800350at2759"/>
<dbReference type="EMBL" id="MCFA01000103">
    <property type="protein sequence ID" value="ORY08199.1"/>
    <property type="molecule type" value="Genomic_DNA"/>
</dbReference>
<feature type="domain" description="SH3" evidence="4">
    <location>
        <begin position="613"/>
        <end position="674"/>
    </location>
</feature>
<evidence type="ECO:0000256" key="1">
    <source>
        <dbReference type="ARBA" id="ARBA00022443"/>
    </source>
</evidence>
<feature type="compositionally biased region" description="Acidic residues" evidence="3">
    <location>
        <begin position="117"/>
        <end position="137"/>
    </location>
</feature>
<name>A0A1Y1ZDA5_9PLEO</name>
<dbReference type="InterPro" id="IPR036028">
    <property type="entry name" value="SH3-like_dom_sf"/>
</dbReference>
<keyword evidence="6" id="KW-1185">Reference proteome</keyword>
<proteinExistence type="predicted"/>
<dbReference type="InterPro" id="IPR058925">
    <property type="entry name" value="zf-C2H2_AcuF"/>
</dbReference>
<evidence type="ECO:0000256" key="3">
    <source>
        <dbReference type="SAM" id="MobiDB-lite"/>
    </source>
</evidence>
<feature type="region of interest" description="Disordered" evidence="3">
    <location>
        <begin position="661"/>
        <end position="727"/>
    </location>
</feature>
<keyword evidence="1 2" id="KW-0728">SH3 domain</keyword>
<organism evidence="5 6">
    <name type="scientific">Clohesyomyces aquaticus</name>
    <dbReference type="NCBI Taxonomy" id="1231657"/>
    <lineage>
        <taxon>Eukaryota</taxon>
        <taxon>Fungi</taxon>
        <taxon>Dikarya</taxon>
        <taxon>Ascomycota</taxon>
        <taxon>Pezizomycotina</taxon>
        <taxon>Dothideomycetes</taxon>
        <taxon>Pleosporomycetidae</taxon>
        <taxon>Pleosporales</taxon>
        <taxon>Lindgomycetaceae</taxon>
        <taxon>Clohesyomyces</taxon>
    </lineage>
</organism>
<dbReference type="Proteomes" id="UP000193144">
    <property type="component" value="Unassembled WGS sequence"/>
</dbReference>
<dbReference type="Pfam" id="PF14604">
    <property type="entry name" value="SH3_9"/>
    <property type="match status" value="1"/>
</dbReference>
<feature type="region of interest" description="Disordered" evidence="3">
    <location>
        <begin position="105"/>
        <end position="140"/>
    </location>
</feature>
<dbReference type="PANTHER" id="PTHR35391:SF7">
    <property type="entry name" value="C2H2-TYPE DOMAIN-CONTAINING PROTEIN"/>
    <property type="match status" value="1"/>
</dbReference>
<feature type="region of interest" description="Disordered" evidence="3">
    <location>
        <begin position="584"/>
        <end position="606"/>
    </location>
</feature>
<dbReference type="PROSITE" id="PS50002">
    <property type="entry name" value="SH3"/>
    <property type="match status" value="1"/>
</dbReference>
<dbReference type="AlphaFoldDB" id="A0A1Y1ZDA5"/>
<feature type="compositionally biased region" description="Polar residues" evidence="3">
    <location>
        <begin position="745"/>
        <end position="761"/>
    </location>
</feature>